<dbReference type="InterPro" id="IPR053275">
    <property type="entry name" value="Agnestin_monoxygenase"/>
</dbReference>
<reference evidence="1" key="1">
    <citation type="submission" date="2020-05" db="EMBL/GenBank/DDBJ databases">
        <title>Phylogenomic resolution of chytrid fungi.</title>
        <authorList>
            <person name="Stajich J.E."/>
            <person name="Amses K."/>
            <person name="Simmons R."/>
            <person name="Seto K."/>
            <person name="Myers J."/>
            <person name="Bonds A."/>
            <person name="Quandt C.A."/>
            <person name="Barry K."/>
            <person name="Liu P."/>
            <person name="Grigoriev I."/>
            <person name="Longcore J.E."/>
            <person name="James T.Y."/>
        </authorList>
    </citation>
    <scope>NUCLEOTIDE SEQUENCE</scope>
    <source>
        <strain evidence="1">JEL0513</strain>
    </source>
</reference>
<comment type="caution">
    <text evidence="1">The sequence shown here is derived from an EMBL/GenBank/DDBJ whole genome shotgun (WGS) entry which is preliminary data.</text>
</comment>
<protein>
    <recommendedName>
        <fullName evidence="3">FAD/NAD(P)-binding domain-containing protein</fullName>
    </recommendedName>
</protein>
<dbReference type="SUPFAM" id="SSF51971">
    <property type="entry name" value="Nucleotide-binding domain"/>
    <property type="match status" value="1"/>
</dbReference>
<dbReference type="InterPro" id="IPR036188">
    <property type="entry name" value="FAD/NAD-bd_sf"/>
</dbReference>
<dbReference type="Gene3D" id="3.50.50.60">
    <property type="entry name" value="FAD/NAD(P)-binding domain"/>
    <property type="match status" value="1"/>
</dbReference>
<name>A0AAD5SXM2_9FUNG</name>
<evidence type="ECO:0000313" key="2">
    <source>
        <dbReference type="Proteomes" id="UP001211907"/>
    </source>
</evidence>
<organism evidence="1 2">
    <name type="scientific">Physocladia obscura</name>
    <dbReference type="NCBI Taxonomy" id="109957"/>
    <lineage>
        <taxon>Eukaryota</taxon>
        <taxon>Fungi</taxon>
        <taxon>Fungi incertae sedis</taxon>
        <taxon>Chytridiomycota</taxon>
        <taxon>Chytridiomycota incertae sedis</taxon>
        <taxon>Chytridiomycetes</taxon>
        <taxon>Chytridiales</taxon>
        <taxon>Chytriomycetaceae</taxon>
        <taxon>Physocladia</taxon>
    </lineage>
</organism>
<proteinExistence type="predicted"/>
<dbReference type="Proteomes" id="UP001211907">
    <property type="component" value="Unassembled WGS sequence"/>
</dbReference>
<keyword evidence="2" id="KW-1185">Reference proteome</keyword>
<dbReference type="PANTHER" id="PTHR38688">
    <property type="entry name" value="PYR_REDOX_2 DOMAIN-CONTAINING PROTEIN"/>
    <property type="match status" value="1"/>
</dbReference>
<gene>
    <name evidence="1" type="ORF">HK100_001651</name>
</gene>
<accession>A0AAD5SXM2</accession>
<evidence type="ECO:0008006" key="3">
    <source>
        <dbReference type="Google" id="ProtNLM"/>
    </source>
</evidence>
<evidence type="ECO:0000313" key="1">
    <source>
        <dbReference type="EMBL" id="KAJ3114486.1"/>
    </source>
</evidence>
<dbReference type="EMBL" id="JADGJH010001363">
    <property type="protein sequence ID" value="KAJ3114486.1"/>
    <property type="molecule type" value="Genomic_DNA"/>
</dbReference>
<dbReference type="PANTHER" id="PTHR38688:SF1">
    <property type="entry name" value="FAD_NAD(P)-BINDING DOMAIN-CONTAINING PROTEIN"/>
    <property type="match status" value="1"/>
</dbReference>
<dbReference type="AlphaFoldDB" id="A0AAD5SXM2"/>
<sequence length="413" mass="44367">MGATHSRTRRLTTKAATAIKPGKTATVSAAQQQFQWAVVGAGPAGIAAVGKLLDAGIDGKQIAWIDPQFDVGLLGRKWRSVSSNTTVQLFADFLAASPAFKYSASDSDSNNKHVLHSLPPADTCKLSFIADPLLEVTTALRAQVVPLTSFVTRISKTSKAVADNSNNDINNSSEWQWQIFTEPTSTIPAVSSRNIVLAIGSVAKTLPPPAANPALSLIALEDALQIDRLAQICTPSDNVAVFGSSHSAIMIVRDLLETVHVHAVVNVYRADILFAEKVGHGKFINDSTGLKGNTAKWARENLLDDANLPQGLTRIKTSGDKGGEDVATRVLKTCTKVIYAIGFERERLDVEGVDLNKYDAKTGVIAPGLFGVGIAFPELGEDAVGKLELQVGLWKFMRYLNRIVPEWVANSRK</sequence>